<reference evidence="1" key="3">
    <citation type="submission" date="2020-04" db="EMBL/GenBank/DDBJ databases">
        <title>Deep metagenomics examines the oral microbiome during advanced dental caries in children, revealing novel taxa and co-occurrences with host molecules.</title>
        <authorList>
            <person name="Baker J.L."/>
            <person name="Morton J.T."/>
            <person name="Dinis M."/>
            <person name="Alvarez R."/>
            <person name="Tran N.C."/>
            <person name="Knight R."/>
            <person name="Edlund A."/>
        </authorList>
    </citation>
    <scope>NUCLEOTIDE SEQUENCE</scope>
    <source>
        <strain evidence="1">JCVI_47_bin.4</strain>
    </source>
</reference>
<dbReference type="EMBL" id="JABZXJ010000064">
    <property type="protein sequence ID" value="MBF1650519.1"/>
    <property type="molecule type" value="Genomic_DNA"/>
</dbReference>
<keyword evidence="5" id="KW-1185">Reference proteome</keyword>
<evidence type="ECO:0000313" key="2">
    <source>
        <dbReference type="EMBL" id="PAK84785.1"/>
    </source>
</evidence>
<keyword evidence="3" id="KW-0808">Transferase</keyword>
<evidence type="ECO:0000313" key="5">
    <source>
        <dbReference type="Proteomes" id="UP000219947"/>
    </source>
</evidence>
<dbReference type="RefSeq" id="WP_004005780.1">
    <property type="nucleotide sequence ID" value="NZ_CABFMC010000003.1"/>
</dbReference>
<reference evidence="3" key="2">
    <citation type="submission" date="2017-10" db="EMBL/GenBank/DDBJ databases">
        <title>Kefir isolates.</title>
        <authorList>
            <person name="Kim Y."/>
            <person name="Blasche S."/>
        </authorList>
    </citation>
    <scope>NUCLEOTIDE SEQUENCE [LARGE SCALE GENOMIC DNA]</scope>
    <source>
        <strain evidence="3">OG2-2</strain>
    </source>
</reference>
<dbReference type="GO" id="GO:0016740">
    <property type="term" value="F:transferase activity"/>
    <property type="evidence" value="ECO:0007669"/>
    <property type="project" value="UniProtKB-KW"/>
</dbReference>
<accession>A0A5F0M0I4</accession>
<comment type="caution">
    <text evidence="3">The sequence shown here is derived from an EMBL/GenBank/DDBJ whole genome shotgun (WGS) entry which is preliminary data.</text>
</comment>
<sequence>MSTHTAEGLYSSVMRNGKPARLRSDYKKVVDTEVGELRRSISQQVKERQQSKFQDSPQPWWTTVVNPIRNIFNR</sequence>
<protein>
    <submittedName>
        <fullName evidence="3">3-phosphoshikimate 1-carboxyvinyltransferase</fullName>
    </submittedName>
</protein>
<gene>
    <name evidence="2" type="ORF">B8W87_09640</name>
    <name evidence="3" type="ORF">CRM92_09475</name>
    <name evidence="1" type="ORF">HXO56_10630</name>
</gene>
<dbReference type="EMBL" id="PDEV01000004">
    <property type="protein sequence ID" value="PEN15815.1"/>
    <property type="molecule type" value="Genomic_DNA"/>
</dbReference>
<dbReference type="Proteomes" id="UP000769484">
    <property type="component" value="Unassembled WGS sequence"/>
</dbReference>
<proteinExistence type="predicted"/>
<dbReference type="EMBL" id="NCWU01000016">
    <property type="protein sequence ID" value="PAK84785.1"/>
    <property type="molecule type" value="Genomic_DNA"/>
</dbReference>
<name>A0A2A8D4C8_9MICC</name>
<dbReference type="Proteomes" id="UP000216195">
    <property type="component" value="Unassembled WGS sequence"/>
</dbReference>
<dbReference type="Proteomes" id="UP000219947">
    <property type="component" value="Unassembled WGS sequence"/>
</dbReference>
<organism evidence="3 5">
    <name type="scientific">Rothia dentocariosa</name>
    <dbReference type="NCBI Taxonomy" id="2047"/>
    <lineage>
        <taxon>Bacteria</taxon>
        <taxon>Bacillati</taxon>
        <taxon>Actinomycetota</taxon>
        <taxon>Actinomycetes</taxon>
        <taxon>Micrococcales</taxon>
        <taxon>Micrococcaceae</taxon>
        <taxon>Rothia</taxon>
    </lineage>
</organism>
<reference evidence="2 4" key="1">
    <citation type="submission" date="2017-04" db="EMBL/GenBank/DDBJ databases">
        <title>Kefir bacterial isolates.</title>
        <authorList>
            <person name="Kim Y."/>
            <person name="Blasche S."/>
            <person name="Patil K.R."/>
        </authorList>
    </citation>
    <scope>NUCLEOTIDE SEQUENCE [LARGE SCALE GENOMIC DNA]</scope>
    <source>
        <strain evidence="2 4">OG2-1</strain>
    </source>
</reference>
<accession>A0A2A8D4C8</accession>
<evidence type="ECO:0000313" key="3">
    <source>
        <dbReference type="EMBL" id="PEN15815.1"/>
    </source>
</evidence>
<evidence type="ECO:0000313" key="4">
    <source>
        <dbReference type="Proteomes" id="UP000216195"/>
    </source>
</evidence>
<evidence type="ECO:0000313" key="1">
    <source>
        <dbReference type="EMBL" id="MBF1650519.1"/>
    </source>
</evidence>
<dbReference type="AlphaFoldDB" id="A0A2A8D4C8"/>